<dbReference type="EMBL" id="VDGE01000001">
    <property type="protein sequence ID" value="TNC78073.1"/>
    <property type="molecule type" value="Genomic_DNA"/>
</dbReference>
<dbReference type="AlphaFoldDB" id="A0A377RYZ8"/>
<feature type="chain" id="PRO_5044074693" description="Lipoprotein" evidence="1">
    <location>
        <begin position="28"/>
        <end position="82"/>
    </location>
</feature>
<feature type="signal peptide" evidence="1">
    <location>
        <begin position="1"/>
        <end position="27"/>
    </location>
</feature>
<evidence type="ECO:0000313" key="2">
    <source>
        <dbReference type="EMBL" id="TNC78073.1"/>
    </source>
</evidence>
<dbReference type="PROSITE" id="PS51257">
    <property type="entry name" value="PROKAR_LIPOPROTEIN"/>
    <property type="match status" value="1"/>
</dbReference>
<proteinExistence type="predicted"/>
<reference evidence="2 3" key="1">
    <citation type="submission" date="2019-06" db="EMBL/GenBank/DDBJ databases">
        <title>Genome sequence of Janthinobacterium lividum UCD_MED1.</title>
        <authorList>
            <person name="De Leon M.E."/>
            <person name="Jospin G."/>
        </authorList>
    </citation>
    <scope>NUCLEOTIDE SEQUENCE [LARGE SCALE GENOMIC DNA]</scope>
    <source>
        <strain evidence="2 3">UCD_MED1</strain>
    </source>
</reference>
<gene>
    <name evidence="2" type="ORF">FHI69_01880</name>
</gene>
<comment type="caution">
    <text evidence="2">The sequence shown here is derived from an EMBL/GenBank/DDBJ whole genome shotgun (WGS) entry which is preliminary data.</text>
</comment>
<organism evidence="2 3">
    <name type="scientific">Janthinobacterium lividum</name>
    <dbReference type="NCBI Taxonomy" id="29581"/>
    <lineage>
        <taxon>Bacteria</taxon>
        <taxon>Pseudomonadati</taxon>
        <taxon>Pseudomonadota</taxon>
        <taxon>Betaproteobacteria</taxon>
        <taxon>Burkholderiales</taxon>
        <taxon>Oxalobacteraceae</taxon>
        <taxon>Janthinobacterium</taxon>
    </lineage>
</organism>
<accession>A0A377RYZ8</accession>
<sequence length="82" mass="8072">MKKLYVCGALALTALLAGCGGGGSSHGGDNGDGGVNPPPVVLLDAFYVAVSNVILTTSDDKDGVGIDAIMATSPDNTEPVPL</sequence>
<dbReference type="RefSeq" id="WP_128143105.1">
    <property type="nucleotide sequence ID" value="NZ_UGJG01000004.1"/>
</dbReference>
<name>A0A377RYZ8_9BURK</name>
<evidence type="ECO:0000313" key="3">
    <source>
        <dbReference type="Proteomes" id="UP000305681"/>
    </source>
</evidence>
<keyword evidence="1" id="KW-0732">Signal</keyword>
<evidence type="ECO:0000256" key="1">
    <source>
        <dbReference type="SAM" id="SignalP"/>
    </source>
</evidence>
<dbReference type="Proteomes" id="UP000305681">
    <property type="component" value="Unassembled WGS sequence"/>
</dbReference>
<evidence type="ECO:0008006" key="4">
    <source>
        <dbReference type="Google" id="ProtNLM"/>
    </source>
</evidence>
<protein>
    <recommendedName>
        <fullName evidence="4">Lipoprotein</fullName>
    </recommendedName>
</protein>